<dbReference type="EMBL" id="JBHUEM010000036">
    <property type="protein sequence ID" value="MFD1738131.1"/>
    <property type="molecule type" value="Genomic_DNA"/>
</dbReference>
<evidence type="ECO:0000313" key="1">
    <source>
        <dbReference type="EMBL" id="MFD1738131.1"/>
    </source>
</evidence>
<dbReference type="Proteomes" id="UP001597214">
    <property type="component" value="Unassembled WGS sequence"/>
</dbReference>
<reference evidence="2" key="1">
    <citation type="journal article" date="2019" name="Int. J. Syst. Evol. Microbiol.">
        <title>The Global Catalogue of Microorganisms (GCM) 10K type strain sequencing project: providing services to taxonomists for standard genome sequencing and annotation.</title>
        <authorList>
            <consortium name="The Broad Institute Genomics Platform"/>
            <consortium name="The Broad Institute Genome Sequencing Center for Infectious Disease"/>
            <person name="Wu L."/>
            <person name="Ma J."/>
        </authorList>
    </citation>
    <scope>NUCLEOTIDE SEQUENCE [LARGE SCALE GENOMIC DNA]</scope>
    <source>
        <strain evidence="2">CCUG 49339</strain>
    </source>
</reference>
<organism evidence="1 2">
    <name type="scientific">Bacillus salitolerans</name>
    <dbReference type="NCBI Taxonomy" id="1437434"/>
    <lineage>
        <taxon>Bacteria</taxon>
        <taxon>Bacillati</taxon>
        <taxon>Bacillota</taxon>
        <taxon>Bacilli</taxon>
        <taxon>Bacillales</taxon>
        <taxon>Bacillaceae</taxon>
        <taxon>Bacillus</taxon>
    </lineage>
</organism>
<evidence type="ECO:0000313" key="2">
    <source>
        <dbReference type="Proteomes" id="UP001597214"/>
    </source>
</evidence>
<sequence>MSFYLAVTTSDATPRTFVIKVEKGISNQINSVIITQSGVATTIPINEE</sequence>
<dbReference type="RefSeq" id="WP_377929346.1">
    <property type="nucleotide sequence ID" value="NZ_JBHUEM010000036.1"/>
</dbReference>
<proteinExistence type="predicted"/>
<gene>
    <name evidence="1" type="ORF">ACFSCX_16510</name>
</gene>
<protein>
    <submittedName>
        <fullName evidence="1">Uncharacterized protein</fullName>
    </submittedName>
</protein>
<name>A0ABW4LUL1_9BACI</name>
<keyword evidence="2" id="KW-1185">Reference proteome</keyword>
<accession>A0ABW4LUL1</accession>
<comment type="caution">
    <text evidence="1">The sequence shown here is derived from an EMBL/GenBank/DDBJ whole genome shotgun (WGS) entry which is preliminary data.</text>
</comment>